<dbReference type="Gene3D" id="3.90.1150.10">
    <property type="entry name" value="Aspartate Aminotransferase, domain 1"/>
    <property type="match status" value="1"/>
</dbReference>
<evidence type="ECO:0000256" key="1">
    <source>
        <dbReference type="ARBA" id="ARBA00001933"/>
    </source>
</evidence>
<keyword evidence="8" id="KW-1185">Reference proteome</keyword>
<dbReference type="SUPFAM" id="SSF53383">
    <property type="entry name" value="PLP-dependent transferases"/>
    <property type="match status" value="1"/>
</dbReference>
<dbReference type="Pfam" id="PF01053">
    <property type="entry name" value="Cys_Met_Meta_PP"/>
    <property type="match status" value="1"/>
</dbReference>
<name>A0ABP9D0B0_9ACTN</name>
<comment type="cofactor">
    <cofactor evidence="1 5">
        <name>pyridoxal 5'-phosphate</name>
        <dbReference type="ChEBI" id="CHEBI:597326"/>
    </cofactor>
</comment>
<keyword evidence="4" id="KW-0486">Methionine biosynthesis</keyword>
<dbReference type="InterPro" id="IPR015422">
    <property type="entry name" value="PyrdxlP-dep_Trfase_small"/>
</dbReference>
<evidence type="ECO:0000256" key="3">
    <source>
        <dbReference type="ARBA" id="ARBA00022898"/>
    </source>
</evidence>
<evidence type="ECO:0000256" key="6">
    <source>
        <dbReference type="SAM" id="MobiDB-lite"/>
    </source>
</evidence>
<gene>
    <name evidence="7" type="ORF">GCM10023353_33530</name>
</gene>
<dbReference type="InterPro" id="IPR015421">
    <property type="entry name" value="PyrdxlP-dep_Trfase_major"/>
</dbReference>
<dbReference type="PANTHER" id="PTHR11808:SF80">
    <property type="entry name" value="CYSTATHIONINE GAMMA-LYASE"/>
    <property type="match status" value="1"/>
</dbReference>
<protein>
    <submittedName>
        <fullName evidence="7">Aminotransferase class I/II-fold pyridoxal phosphate-dependent enzyme</fullName>
    </submittedName>
</protein>
<dbReference type="CDD" id="cd00614">
    <property type="entry name" value="CGS_like"/>
    <property type="match status" value="1"/>
</dbReference>
<keyword evidence="7" id="KW-0808">Transferase</keyword>
<evidence type="ECO:0000256" key="5">
    <source>
        <dbReference type="RuleBase" id="RU362118"/>
    </source>
</evidence>
<evidence type="ECO:0000313" key="8">
    <source>
        <dbReference type="Proteomes" id="UP001500839"/>
    </source>
</evidence>
<evidence type="ECO:0000256" key="2">
    <source>
        <dbReference type="ARBA" id="ARBA00009077"/>
    </source>
</evidence>
<keyword evidence="4" id="KW-0028">Amino-acid biosynthesis</keyword>
<evidence type="ECO:0000256" key="4">
    <source>
        <dbReference type="ARBA" id="ARBA00023167"/>
    </source>
</evidence>
<comment type="caution">
    <text evidence="7">The sequence shown here is derived from an EMBL/GenBank/DDBJ whole genome shotgun (WGS) entry which is preliminary data.</text>
</comment>
<comment type="similarity">
    <text evidence="2 5">Belongs to the trans-sulfuration enzymes family.</text>
</comment>
<dbReference type="Proteomes" id="UP001500839">
    <property type="component" value="Unassembled WGS sequence"/>
</dbReference>
<proteinExistence type="inferred from homology"/>
<dbReference type="InterPro" id="IPR015424">
    <property type="entry name" value="PyrdxlP-dep_Trfase"/>
</dbReference>
<reference evidence="8" key="1">
    <citation type="journal article" date="2019" name="Int. J. Syst. Evol. Microbiol.">
        <title>The Global Catalogue of Microorganisms (GCM) 10K type strain sequencing project: providing services to taxonomists for standard genome sequencing and annotation.</title>
        <authorList>
            <consortium name="The Broad Institute Genomics Platform"/>
            <consortium name="The Broad Institute Genome Sequencing Center for Infectious Disease"/>
            <person name="Wu L."/>
            <person name="Ma J."/>
        </authorList>
    </citation>
    <scope>NUCLEOTIDE SEQUENCE [LARGE SCALE GENOMIC DNA]</scope>
    <source>
        <strain evidence="8">JCM 18542</strain>
    </source>
</reference>
<dbReference type="InterPro" id="IPR054542">
    <property type="entry name" value="Cys_met_metab_PP"/>
</dbReference>
<dbReference type="InterPro" id="IPR000277">
    <property type="entry name" value="Cys/Met-Metab_PyrdxlP-dep_enz"/>
</dbReference>
<organism evidence="7 8">
    <name type="scientific">Tomitella cavernea</name>
    <dbReference type="NCBI Taxonomy" id="1387982"/>
    <lineage>
        <taxon>Bacteria</taxon>
        <taxon>Bacillati</taxon>
        <taxon>Actinomycetota</taxon>
        <taxon>Actinomycetes</taxon>
        <taxon>Mycobacteriales</taxon>
        <taxon>Tomitella</taxon>
    </lineage>
</organism>
<dbReference type="GO" id="GO:0008483">
    <property type="term" value="F:transaminase activity"/>
    <property type="evidence" value="ECO:0007669"/>
    <property type="project" value="UniProtKB-KW"/>
</dbReference>
<keyword evidence="3 5" id="KW-0663">Pyridoxal phosphate</keyword>
<dbReference type="EMBL" id="BAABKQ010000001">
    <property type="protein sequence ID" value="GAA4822362.1"/>
    <property type="molecule type" value="Genomic_DNA"/>
</dbReference>
<feature type="region of interest" description="Disordered" evidence="6">
    <location>
        <begin position="1"/>
        <end position="42"/>
    </location>
</feature>
<keyword evidence="7" id="KW-0032">Aminotransferase</keyword>
<dbReference type="PANTHER" id="PTHR11808">
    <property type="entry name" value="TRANS-SULFURATION ENZYME FAMILY MEMBER"/>
    <property type="match status" value="1"/>
</dbReference>
<accession>A0ABP9D0B0</accession>
<dbReference type="Gene3D" id="3.40.640.10">
    <property type="entry name" value="Type I PLP-dependent aspartate aminotransferase-like (Major domain)"/>
    <property type="match status" value="1"/>
</dbReference>
<feature type="compositionally biased region" description="Low complexity" evidence="6">
    <location>
        <begin position="1"/>
        <end position="26"/>
    </location>
</feature>
<dbReference type="PIRSF" id="PIRSF001434">
    <property type="entry name" value="CGS"/>
    <property type="match status" value="1"/>
</dbReference>
<dbReference type="PROSITE" id="PS00868">
    <property type="entry name" value="CYS_MET_METAB_PP"/>
    <property type="match status" value="1"/>
</dbReference>
<sequence>MNADDPAAPDAVAPAAASGPAAPVVPRDARHYGSGTMPPDAQAGPMTTAVHVGNEIDGGTGAVRTPLVLANSYALPYDPSQMSWSGTDVPFYTRNSGVNQLALQRKLAALEGAEDAVVLASGVAALHGIFFAHLQAGDHVVVADVSYEAIFRLFSDLLPRKYGIRADFVDASDLQAVRAAIRPNTRLVHLETPANPTTKITDVAAVSAIAHEAGALVSVDSTFATPLLLRPLELGADFAVHSLTKYINGHGDAMGGAVLGSRALIEPIKADAMVDVGGVISPFNAWLIGRGATTLPLRMRQHCANAQAVAELLEADERVAYVYYPGLASHPQHALAARQMRGGFGGMLAFAVDGDSDAQNRFVSHLRIVTSAVSLGHDESLIVHVSGDGPRTAPYPEEFRKYGHLRFSAGIEDTEDLVDDMRRALDATVEA</sequence>
<evidence type="ECO:0000313" key="7">
    <source>
        <dbReference type="EMBL" id="GAA4822362.1"/>
    </source>
</evidence>